<evidence type="ECO:0000256" key="1">
    <source>
        <dbReference type="SAM" id="MobiDB-lite"/>
    </source>
</evidence>
<gene>
    <name evidence="2" type="ORF">C7T86_09450</name>
</gene>
<name>A0AA44Z3L1_XANCM</name>
<evidence type="ECO:0000313" key="2">
    <source>
        <dbReference type="EMBL" id="PUE94156.1"/>
    </source>
</evidence>
<proteinExistence type="predicted"/>
<comment type="caution">
    <text evidence="2">The sequence shown here is derived from an EMBL/GenBank/DDBJ whole genome shotgun (WGS) entry which is preliminary data.</text>
</comment>
<dbReference type="EMBL" id="PYJH01000015">
    <property type="protein sequence ID" value="PUE94156.1"/>
    <property type="molecule type" value="Genomic_DNA"/>
</dbReference>
<feature type="region of interest" description="Disordered" evidence="1">
    <location>
        <begin position="44"/>
        <end position="63"/>
    </location>
</feature>
<organism evidence="2 3">
    <name type="scientific">Xanthomonas campestris pv. malvacearum</name>
    <dbReference type="NCBI Taxonomy" id="86040"/>
    <lineage>
        <taxon>Bacteria</taxon>
        <taxon>Pseudomonadati</taxon>
        <taxon>Pseudomonadota</taxon>
        <taxon>Gammaproteobacteria</taxon>
        <taxon>Lysobacterales</taxon>
        <taxon>Lysobacteraceae</taxon>
        <taxon>Xanthomonas</taxon>
    </lineage>
</organism>
<dbReference type="Proteomes" id="UP000251513">
    <property type="component" value="Unassembled WGS sequence"/>
</dbReference>
<protein>
    <submittedName>
        <fullName evidence="2">Uncharacterized protein</fullName>
    </submittedName>
</protein>
<evidence type="ECO:0000313" key="3">
    <source>
        <dbReference type="Proteomes" id="UP000251513"/>
    </source>
</evidence>
<accession>A0AA44Z3L1</accession>
<sequence>MLRAARWSRSAATYVRAGHLTSLQHTSSAAQALHGAPMHCARRDATRRGLAKNGGETRSLNSR</sequence>
<dbReference type="AlphaFoldDB" id="A0AA44Z3L1"/>
<reference evidence="2 3" key="1">
    <citation type="submission" date="2018-03" db="EMBL/GenBank/DDBJ databases">
        <title>Sequencing of reference strains of Xanthomonas.</title>
        <authorList>
            <person name="Studholme D.J."/>
            <person name="Vicente J."/>
            <person name="Sarris P."/>
        </authorList>
    </citation>
    <scope>NUCLEOTIDE SEQUENCE [LARGE SCALE GENOMIC DNA]</scope>
    <source>
        <strain evidence="2 3">WHRI 5232</strain>
    </source>
</reference>